<feature type="transmembrane region" description="Helical" evidence="1">
    <location>
        <begin position="145"/>
        <end position="167"/>
    </location>
</feature>
<keyword evidence="1" id="KW-0472">Membrane</keyword>
<organism evidence="2 3">
    <name type="scientific">Neobacillus notoginsengisoli</name>
    <dbReference type="NCBI Taxonomy" id="1578198"/>
    <lineage>
        <taxon>Bacteria</taxon>
        <taxon>Bacillati</taxon>
        <taxon>Bacillota</taxon>
        <taxon>Bacilli</taxon>
        <taxon>Bacillales</taxon>
        <taxon>Bacillaceae</taxon>
        <taxon>Neobacillus</taxon>
    </lineage>
</organism>
<accession>A0A417YW63</accession>
<sequence>MALFYRFLFFFIGLMILTFGVCMTIVADFGAGAWDALNVGLSETIGLSIGRWVMIVGAILIVVNSFLHQSKPELLAIGIIFATGMLIDLWMFLILGGYEPAGLTDKLTMFIAGIVVIGIGAAIYLQAKFPLIPIDNLMMGLKKRLNVSLMVAKTIGELIALVLALIFSGPIGIGTLIITFAIGPVIQIFFPLFEKLLNRLLASANAKNEHIG</sequence>
<dbReference type="OrthoDB" id="1902994at2"/>
<dbReference type="AlphaFoldDB" id="A0A417YW63"/>
<dbReference type="InterPro" id="IPR038750">
    <property type="entry name" value="YczE/YyaS-like"/>
</dbReference>
<keyword evidence="1" id="KW-1133">Transmembrane helix</keyword>
<dbReference type="Proteomes" id="UP000284416">
    <property type="component" value="Unassembled WGS sequence"/>
</dbReference>
<feature type="transmembrane region" description="Helical" evidence="1">
    <location>
        <begin position="74"/>
        <end position="95"/>
    </location>
</feature>
<feature type="transmembrane region" description="Helical" evidence="1">
    <location>
        <begin position="49"/>
        <end position="67"/>
    </location>
</feature>
<comment type="caution">
    <text evidence="2">The sequence shown here is derived from an EMBL/GenBank/DDBJ whole genome shotgun (WGS) entry which is preliminary data.</text>
</comment>
<feature type="transmembrane region" description="Helical" evidence="1">
    <location>
        <begin position="107"/>
        <end position="125"/>
    </location>
</feature>
<evidence type="ECO:0000313" key="2">
    <source>
        <dbReference type="EMBL" id="RHW41564.1"/>
    </source>
</evidence>
<reference evidence="2 3" key="1">
    <citation type="journal article" date="2017" name="Int. J. Syst. Evol. Microbiol.">
        <title>Bacillus notoginsengisoli sp. nov., a novel bacterium isolated from the rhizosphere of Panax notoginseng.</title>
        <authorList>
            <person name="Zhang M.Y."/>
            <person name="Cheng J."/>
            <person name="Cai Y."/>
            <person name="Zhang T.Y."/>
            <person name="Wu Y.Y."/>
            <person name="Manikprabhu D."/>
            <person name="Li W.J."/>
            <person name="Zhang Y.X."/>
        </authorList>
    </citation>
    <scope>NUCLEOTIDE SEQUENCE [LARGE SCALE GENOMIC DNA]</scope>
    <source>
        <strain evidence="2 3">JCM 30743</strain>
    </source>
</reference>
<protein>
    <submittedName>
        <fullName evidence="2">Membrane protein</fullName>
    </submittedName>
</protein>
<gene>
    <name evidence="2" type="ORF">D1B31_07550</name>
</gene>
<proteinExistence type="predicted"/>
<dbReference type="EMBL" id="QWEG01000004">
    <property type="protein sequence ID" value="RHW41564.1"/>
    <property type="molecule type" value="Genomic_DNA"/>
</dbReference>
<feature type="transmembrane region" description="Helical" evidence="1">
    <location>
        <begin position="173"/>
        <end position="193"/>
    </location>
</feature>
<keyword evidence="1" id="KW-0812">Transmembrane</keyword>
<name>A0A417YW63_9BACI</name>
<dbReference type="PANTHER" id="PTHR40078:SF1">
    <property type="entry name" value="INTEGRAL MEMBRANE PROTEIN"/>
    <property type="match status" value="1"/>
</dbReference>
<dbReference type="Pfam" id="PF19700">
    <property type="entry name" value="DUF6198"/>
    <property type="match status" value="1"/>
</dbReference>
<dbReference type="RefSeq" id="WP_118920332.1">
    <property type="nucleotide sequence ID" value="NZ_QWEG01000004.1"/>
</dbReference>
<keyword evidence="3" id="KW-1185">Reference proteome</keyword>
<evidence type="ECO:0000256" key="1">
    <source>
        <dbReference type="SAM" id="Phobius"/>
    </source>
</evidence>
<evidence type="ECO:0000313" key="3">
    <source>
        <dbReference type="Proteomes" id="UP000284416"/>
    </source>
</evidence>
<feature type="transmembrane region" description="Helical" evidence="1">
    <location>
        <begin position="7"/>
        <end position="29"/>
    </location>
</feature>
<dbReference type="PANTHER" id="PTHR40078">
    <property type="entry name" value="INTEGRAL MEMBRANE PROTEIN-RELATED"/>
    <property type="match status" value="1"/>
</dbReference>